<organism evidence="1 2">
    <name type="scientific">Streptomyces rubradiris</name>
    <name type="common">Streptomyces achromogenes subsp. rubradiris</name>
    <dbReference type="NCBI Taxonomy" id="285531"/>
    <lineage>
        <taxon>Bacteria</taxon>
        <taxon>Bacillati</taxon>
        <taxon>Actinomycetota</taxon>
        <taxon>Actinomycetes</taxon>
        <taxon>Kitasatosporales</taxon>
        <taxon>Streptomycetaceae</taxon>
        <taxon>Streptomyces</taxon>
    </lineage>
</organism>
<dbReference type="Proteomes" id="UP000646738">
    <property type="component" value="Unassembled WGS sequence"/>
</dbReference>
<evidence type="ECO:0000313" key="2">
    <source>
        <dbReference type="Proteomes" id="UP000646738"/>
    </source>
</evidence>
<reference evidence="2" key="1">
    <citation type="submission" date="2023-07" db="EMBL/GenBank/DDBJ databases">
        <title>Whole genome shotgun sequence of Streptomyces achromogenes subsp. rubradiris NBRC 14000.</title>
        <authorList>
            <person name="Komaki H."/>
            <person name="Tamura T."/>
        </authorList>
    </citation>
    <scope>NUCLEOTIDE SEQUENCE [LARGE SCALE GENOMIC DNA]</scope>
    <source>
        <strain evidence="2">NBRC 14000</strain>
    </source>
</reference>
<proteinExistence type="predicted"/>
<name>A0ABQ3RCG5_STRRR</name>
<accession>A0ABQ3RCG5</accession>
<comment type="caution">
    <text evidence="1">The sequence shown here is derived from an EMBL/GenBank/DDBJ whole genome shotgun (WGS) entry which is preliminary data.</text>
</comment>
<sequence length="86" mass="8824">MTVPSAGGHLRHFEAAVLPLLRGLPRPAHLVNAHGRVAASADTARLAGSLTRGPDFGALPDTARPGTHDGPRLVPCRGVPLVLVVA</sequence>
<keyword evidence="2" id="KW-1185">Reference proteome</keyword>
<gene>
    <name evidence="1" type="ORF">Srubr_33770</name>
</gene>
<protein>
    <submittedName>
        <fullName evidence="1">Uncharacterized protein</fullName>
    </submittedName>
</protein>
<dbReference type="EMBL" id="BNEA01000015">
    <property type="protein sequence ID" value="GHI53531.1"/>
    <property type="molecule type" value="Genomic_DNA"/>
</dbReference>
<evidence type="ECO:0000313" key="1">
    <source>
        <dbReference type="EMBL" id="GHI53531.1"/>
    </source>
</evidence>